<reference evidence="4" key="1">
    <citation type="submission" date="2021-11" db="EMBL/GenBank/DDBJ databases">
        <title>Description of Mycoplasma bradburyaesp. nov.from sea birds: a tribute to a great mycoplasmologist.</title>
        <authorList>
            <person name="Ramirez A.S."/>
            <person name="Poveda C."/>
            <person name="Suarez-Perez A."/>
            <person name="Rosales R.S."/>
            <person name="Dijkman R."/>
            <person name="Feberwee A."/>
            <person name="Spergser J."/>
            <person name="Szostak M.P."/>
            <person name="Ressel L."/>
            <person name="Calabuig P."/>
            <person name="Catania S."/>
            <person name="Gobbo F."/>
            <person name="Timofte D."/>
            <person name="Poveda J.B."/>
        </authorList>
    </citation>
    <scope>NUCLEOTIDE SEQUENCE [LARGE SCALE GENOMIC DNA]</scope>
    <source>
        <strain evidence="4">T158</strain>
    </source>
</reference>
<evidence type="ECO:0000256" key="1">
    <source>
        <dbReference type="ARBA" id="ARBA00010828"/>
    </source>
</evidence>
<feature type="signal peptide" evidence="3">
    <location>
        <begin position="1"/>
        <end position="24"/>
    </location>
</feature>
<dbReference type="RefSeq" id="WP_255034472.1">
    <property type="nucleotide sequence ID" value="NZ_CP101414.1"/>
</dbReference>
<dbReference type="EMBL" id="JAJHZM010000001">
    <property type="protein sequence ID" value="MDC4181629.1"/>
    <property type="molecule type" value="Genomic_DNA"/>
</dbReference>
<proteinExistence type="inferred from homology"/>
<dbReference type="Pfam" id="PF12506">
    <property type="entry name" value="DUF3713"/>
    <property type="match status" value="1"/>
</dbReference>
<dbReference type="InterPro" id="IPR022186">
    <property type="entry name" value="DUF3713"/>
</dbReference>
<comment type="caution">
    <text evidence="4">The sequence shown here is derived from an EMBL/GenBank/DDBJ whole genome shotgun (WGS) entry which is preliminary data.</text>
</comment>
<name>A0ABT5G9X9_9MOLU</name>
<feature type="region of interest" description="Disordered" evidence="2">
    <location>
        <begin position="479"/>
        <end position="506"/>
    </location>
</feature>
<keyword evidence="3" id="KW-0732">Signal</keyword>
<comment type="similarity">
    <text evidence="1">Belongs to the MG307/MG309/MG338 family.</text>
</comment>
<feature type="chain" id="PRO_5047452056" evidence="3">
    <location>
        <begin position="25"/>
        <end position="1214"/>
    </location>
</feature>
<evidence type="ECO:0000256" key="3">
    <source>
        <dbReference type="SAM" id="SignalP"/>
    </source>
</evidence>
<gene>
    <name evidence="4" type="ORF">LNO68_00285</name>
</gene>
<dbReference type="Proteomes" id="UP001220940">
    <property type="component" value="Unassembled WGS sequence"/>
</dbReference>
<evidence type="ECO:0000313" key="5">
    <source>
        <dbReference type="Proteomes" id="UP001220940"/>
    </source>
</evidence>
<protein>
    <submittedName>
        <fullName evidence="4">DUF3713 domain-containing protein</fullName>
    </submittedName>
</protein>
<accession>A0ABT5G9X9</accession>
<keyword evidence="5" id="KW-1185">Reference proteome</keyword>
<evidence type="ECO:0000256" key="2">
    <source>
        <dbReference type="SAM" id="MobiDB-lite"/>
    </source>
</evidence>
<organism evidence="4 5">
    <name type="scientific">Mycoplasma bradburyae</name>
    <dbReference type="NCBI Taxonomy" id="2963128"/>
    <lineage>
        <taxon>Bacteria</taxon>
        <taxon>Bacillati</taxon>
        <taxon>Mycoplasmatota</taxon>
        <taxon>Mollicutes</taxon>
        <taxon>Mycoplasmataceae</taxon>
        <taxon>Mycoplasma</taxon>
    </lineage>
</organism>
<sequence>MFQNNNKKRRITRQISLLSLISFAGIIASSCGNVANNQFNRFNTGYSNNGENNINQGFVNGDESILGGYKLQAQSVLTTALKNNQGFQTLLSTLLAESLSNYYKDSKSQVLKNKYENFSDDIKDQLDTSIKDNKKLHGNEYEDLLQTQLYDSNGGTKESYLKNQLNQKIIRDFLDSVFETQYLNYAPTTSTNTDGLTVYSNLTKIPSRETLSNPENWKNIKFTNGGFSKTDNEQNNKEFLAQIQANIFDSWVTNENPNLVSRIVFTNDTPKDGLNSIFNDRVVNASSLVAGYNFQAFKNPKDQPFDENKGMRAYNQFIRNGLDSYVNDKTKGIDIPNNFSSDAGGKLLMTASDMFNSYDVSFSAAFVQQYLRQTNNPNKDNVGNVQSSIDETNLMNNFIRTPDATNGTPMKTAEVDTSYQTVENESLLKADSTNRTKDPYYEAYAKLADKSKKIFEIFQWDGKQMKVSSQPMSRAADMVVSSEGSSTPASAPATPAPATPAAATTATSKNTKADKFIFARGKDGIHVIAIDGGEYYLNNNMDKRRDISKQKEFLAYRSLLKSSVSLADNEKYDFSLENQVKSYYDKDQTLNLYLTLSKMYEEATSKPEDKNNIFNIEDGGNFSFKTSFKKVYDLVNDLVKSQVEYQRALDLDTQVQNIRAKIYERAKAFDDNQKNNQPGNNGIAAKLPYVRSADGSYNGLEQYYLATFGLTGTNATTGTTKSIEKNIKDKREARDAKIQELLTKLKVETVLINSKSQNTFIDIKAEDEQFSKWENLKLALNLVLGSIISSSLLTNEIKTEFIKSSKEFKEFYKVEDGSVWSSFGIDQTTLKNVIRNVYQFSVFSSLSDKTSKGVYNSFSTLNGIVNNLWNDQRLDKNPSSELTFNYYKYLYTLQWLLRNNLQNFKQIAKTSIKPGEVAFATWSLPVNLNMTSSTDTNNNPLTKFDANPDGILGSKGSNWKNIVSSEASKIAEPNYWNNSSLTYKVSASEDSPKSPQYGFAGLVFKDSSAPIAEEVKSALFTTYSSSGEKGTFFGYGNKDNLIAYVDSIKSERELDSLANRITDETRVPSNDYFKKDDKNNPLSYDKKLEEIKKMINLIPASAFERFVGYIGNKKEENYDLNNTLFVKGSLRRIATYVKQISYSDVDKLGAGWLTDSNKALGLSQSELLTIIAMTANNSAIQTQALTSLVNNKKLTVRDVRLFGALGSFFAKKIN</sequence>
<dbReference type="PROSITE" id="PS51257">
    <property type="entry name" value="PROKAR_LIPOPROTEIN"/>
    <property type="match status" value="1"/>
</dbReference>
<evidence type="ECO:0000313" key="4">
    <source>
        <dbReference type="EMBL" id="MDC4181629.1"/>
    </source>
</evidence>